<organism evidence="2 3">
    <name type="scientific">Ancylostoma ceylanicum</name>
    <dbReference type="NCBI Taxonomy" id="53326"/>
    <lineage>
        <taxon>Eukaryota</taxon>
        <taxon>Metazoa</taxon>
        <taxon>Ecdysozoa</taxon>
        <taxon>Nematoda</taxon>
        <taxon>Chromadorea</taxon>
        <taxon>Rhabditida</taxon>
        <taxon>Rhabditina</taxon>
        <taxon>Rhabditomorpha</taxon>
        <taxon>Strongyloidea</taxon>
        <taxon>Ancylostomatidae</taxon>
        <taxon>Ancylostomatinae</taxon>
        <taxon>Ancylostoma</taxon>
    </lineage>
</organism>
<accession>A0A016SR45</accession>
<dbReference type="EMBL" id="JARK01001525">
    <property type="protein sequence ID" value="EYB92847.1"/>
    <property type="molecule type" value="Genomic_DNA"/>
</dbReference>
<keyword evidence="1" id="KW-0732">Signal</keyword>
<evidence type="ECO:0000313" key="3">
    <source>
        <dbReference type="Proteomes" id="UP000024635"/>
    </source>
</evidence>
<dbReference type="Proteomes" id="UP000024635">
    <property type="component" value="Unassembled WGS sequence"/>
</dbReference>
<reference evidence="3" key="1">
    <citation type="journal article" date="2015" name="Nat. Genet.">
        <title>The genome and transcriptome of the zoonotic hookworm Ancylostoma ceylanicum identify infection-specific gene families.</title>
        <authorList>
            <person name="Schwarz E.M."/>
            <person name="Hu Y."/>
            <person name="Antoshechkin I."/>
            <person name="Miller M.M."/>
            <person name="Sternberg P.W."/>
            <person name="Aroian R.V."/>
        </authorList>
    </citation>
    <scope>NUCLEOTIDE SEQUENCE</scope>
    <source>
        <strain evidence="3">HY135</strain>
    </source>
</reference>
<feature type="signal peptide" evidence="1">
    <location>
        <begin position="1"/>
        <end position="15"/>
    </location>
</feature>
<protein>
    <submittedName>
        <fullName evidence="2">Uncharacterized protein</fullName>
    </submittedName>
</protein>
<dbReference type="OrthoDB" id="5778971at2759"/>
<comment type="caution">
    <text evidence="2">The sequence shown here is derived from an EMBL/GenBank/DDBJ whole genome shotgun (WGS) entry which is preliminary data.</text>
</comment>
<evidence type="ECO:0000256" key="1">
    <source>
        <dbReference type="SAM" id="SignalP"/>
    </source>
</evidence>
<feature type="chain" id="PRO_5013266237" evidence="1">
    <location>
        <begin position="16"/>
        <end position="133"/>
    </location>
</feature>
<evidence type="ECO:0000313" key="2">
    <source>
        <dbReference type="EMBL" id="EYB92847.1"/>
    </source>
</evidence>
<dbReference type="AlphaFoldDB" id="A0A016SR45"/>
<keyword evidence="3" id="KW-1185">Reference proteome</keyword>
<gene>
    <name evidence="2" type="primary">Acey_s0189.g1187</name>
    <name evidence="2" type="ORF">Y032_0189g1187</name>
</gene>
<sequence>MHVILLALLVPVVMSQVENGFMAPQLPTVALTGEPRVIARRIWRGKQLDEVAQHVQSMAPNYQYPVNAKYVDGPVQGRPVTVYSRVLRPARLIYTGGDVVTHQWVGGDDNYERQEFFRMPQASAIDGFRRNRS</sequence>
<proteinExistence type="predicted"/>
<name>A0A016SR45_9BILA</name>